<dbReference type="Proteomes" id="UP000638263">
    <property type="component" value="Unassembled WGS sequence"/>
</dbReference>
<reference evidence="1" key="2">
    <citation type="submission" date="2020-09" db="EMBL/GenBank/DDBJ databases">
        <authorList>
            <person name="Sun Q."/>
            <person name="Zhou Y."/>
        </authorList>
    </citation>
    <scope>NUCLEOTIDE SEQUENCE</scope>
    <source>
        <strain evidence="1">CGMCC 4.3508</strain>
    </source>
</reference>
<keyword evidence="2" id="KW-1185">Reference proteome</keyword>
<protein>
    <submittedName>
        <fullName evidence="1">Uncharacterized protein</fullName>
    </submittedName>
</protein>
<accession>A0A917RPC6</accession>
<dbReference type="EMBL" id="BMMH01000006">
    <property type="protein sequence ID" value="GGL16372.1"/>
    <property type="molecule type" value="Genomic_DNA"/>
</dbReference>
<sequence length="107" mass="11562">MIRCDARGRKLPAAPIRDAIHKLTEIEVRELIDSLGDIRAVLTAGTLNQKISLYQNHQEFDSRGLLLPITRSGASSAARQQRLLPKCSSSHTIIRGGQNCACGGAAL</sequence>
<comment type="caution">
    <text evidence="1">The sequence shown here is derived from an EMBL/GenBank/DDBJ whole genome shotgun (WGS) entry which is preliminary data.</text>
</comment>
<dbReference type="AlphaFoldDB" id="A0A917RPC6"/>
<evidence type="ECO:0000313" key="2">
    <source>
        <dbReference type="Proteomes" id="UP000638263"/>
    </source>
</evidence>
<name>A0A917RPC6_9NOCA</name>
<evidence type="ECO:0000313" key="1">
    <source>
        <dbReference type="EMBL" id="GGL16372.1"/>
    </source>
</evidence>
<proteinExistence type="predicted"/>
<reference evidence="1" key="1">
    <citation type="journal article" date="2014" name="Int. J. Syst. Evol. Microbiol.">
        <title>Complete genome sequence of Corynebacterium casei LMG S-19264T (=DSM 44701T), isolated from a smear-ripened cheese.</title>
        <authorList>
            <consortium name="US DOE Joint Genome Institute (JGI-PGF)"/>
            <person name="Walter F."/>
            <person name="Albersmeier A."/>
            <person name="Kalinowski J."/>
            <person name="Ruckert C."/>
        </authorList>
    </citation>
    <scope>NUCLEOTIDE SEQUENCE</scope>
    <source>
        <strain evidence="1">CGMCC 4.3508</strain>
    </source>
</reference>
<organism evidence="1 2">
    <name type="scientific">Nocardia jinanensis</name>
    <dbReference type="NCBI Taxonomy" id="382504"/>
    <lineage>
        <taxon>Bacteria</taxon>
        <taxon>Bacillati</taxon>
        <taxon>Actinomycetota</taxon>
        <taxon>Actinomycetes</taxon>
        <taxon>Mycobacteriales</taxon>
        <taxon>Nocardiaceae</taxon>
        <taxon>Nocardia</taxon>
    </lineage>
</organism>
<gene>
    <name evidence="1" type="ORF">GCM10011588_33840</name>
</gene>